<evidence type="ECO:0000313" key="2">
    <source>
        <dbReference type="EMBL" id="MCW5319958.1"/>
    </source>
</evidence>
<evidence type="ECO:0000313" key="3">
    <source>
        <dbReference type="Proteomes" id="UP001208935"/>
    </source>
</evidence>
<dbReference type="RefSeq" id="WP_265280860.1">
    <property type="nucleotide sequence ID" value="NZ_QZCW01000001.1"/>
</dbReference>
<reference evidence="3" key="1">
    <citation type="submission" date="2023-07" db="EMBL/GenBank/DDBJ databases">
        <title>Verminephrobacter genomes.</title>
        <authorList>
            <person name="Lund M.B."/>
        </authorList>
    </citation>
    <scope>NUCLEOTIDE SEQUENCE [LARGE SCALE GENOMIC DNA]</scope>
    <source>
        <strain evidence="3">AtM5-05</strain>
    </source>
</reference>
<accession>A0ABT3KNR5</accession>
<organism evidence="2 3">
    <name type="scientific">Verminephrobacter aporrectodeae subsp. tuberculatae</name>
    <dbReference type="NCBI Taxonomy" id="1110392"/>
    <lineage>
        <taxon>Bacteria</taxon>
        <taxon>Pseudomonadati</taxon>
        <taxon>Pseudomonadota</taxon>
        <taxon>Betaproteobacteria</taxon>
        <taxon>Burkholderiales</taxon>
        <taxon>Comamonadaceae</taxon>
        <taxon>Verminephrobacter</taxon>
    </lineage>
</organism>
<dbReference type="InterPro" id="IPR048851">
    <property type="entry name" value="PaaA2_dom"/>
</dbReference>
<dbReference type="Pfam" id="PF21217">
    <property type="entry name" value="PaaA2"/>
    <property type="match status" value="1"/>
</dbReference>
<feature type="domain" description="Stability determinant" evidence="1">
    <location>
        <begin position="108"/>
        <end position="136"/>
    </location>
</feature>
<keyword evidence="3" id="KW-1185">Reference proteome</keyword>
<comment type="caution">
    <text evidence="2">The sequence shown here is derived from an EMBL/GenBank/DDBJ whole genome shotgun (WGS) entry which is preliminary data.</text>
</comment>
<sequence length="154" mass="16894">MAITTDTIDHTTLTHLVEAGAVRGADVIGHGSGWGVVVKYGTTERALAARRGAVRTFRKFETLVSYLKGLGISRYNVNAADFDPQALKTSRVRPDASERMRSAFEAKAHTDWVCEKVAESLADPRPNIPHRHVMDEVQALIDSKRKQHASKAAS</sequence>
<gene>
    <name evidence="2" type="ORF">D5039_01835</name>
</gene>
<dbReference type="Gene3D" id="6.20.450.20">
    <property type="match status" value="1"/>
</dbReference>
<evidence type="ECO:0000259" key="1">
    <source>
        <dbReference type="Pfam" id="PF21217"/>
    </source>
</evidence>
<protein>
    <recommendedName>
        <fullName evidence="1">Stability determinant domain-containing protein</fullName>
    </recommendedName>
</protein>
<dbReference type="EMBL" id="QZCW01000001">
    <property type="protein sequence ID" value="MCW5319958.1"/>
    <property type="molecule type" value="Genomic_DNA"/>
</dbReference>
<name>A0ABT3KNR5_9BURK</name>
<proteinExistence type="predicted"/>
<dbReference type="Proteomes" id="UP001208935">
    <property type="component" value="Unassembled WGS sequence"/>
</dbReference>